<evidence type="ECO:0000313" key="5">
    <source>
        <dbReference type="Proteomes" id="UP000315010"/>
    </source>
</evidence>
<reference evidence="4 5" key="1">
    <citation type="submission" date="2019-02" db="EMBL/GenBank/DDBJ databases">
        <title>Deep-cultivation of Planctomycetes and their phenomic and genomic characterization uncovers novel biology.</title>
        <authorList>
            <person name="Wiegand S."/>
            <person name="Jogler M."/>
            <person name="Boedeker C."/>
            <person name="Pinto D."/>
            <person name="Vollmers J."/>
            <person name="Rivas-Marin E."/>
            <person name="Kohn T."/>
            <person name="Peeters S.H."/>
            <person name="Heuer A."/>
            <person name="Rast P."/>
            <person name="Oberbeckmann S."/>
            <person name="Bunk B."/>
            <person name="Jeske O."/>
            <person name="Meyerdierks A."/>
            <person name="Storesund J.E."/>
            <person name="Kallscheuer N."/>
            <person name="Luecker S."/>
            <person name="Lage O.M."/>
            <person name="Pohl T."/>
            <person name="Merkel B.J."/>
            <person name="Hornburger P."/>
            <person name="Mueller R.-W."/>
            <person name="Bruemmer F."/>
            <person name="Labrenz M."/>
            <person name="Spormann A.M."/>
            <person name="Op Den Camp H."/>
            <person name="Overmann J."/>
            <person name="Amann R."/>
            <person name="Jetten M.S.M."/>
            <person name="Mascher T."/>
            <person name="Medema M.H."/>
            <person name="Devos D.P."/>
            <person name="Kaster A.-K."/>
            <person name="Ovreas L."/>
            <person name="Rohde M."/>
            <person name="Galperin M.Y."/>
            <person name="Jogler C."/>
        </authorList>
    </citation>
    <scope>NUCLEOTIDE SEQUENCE [LARGE SCALE GENOMIC DNA]</scope>
    <source>
        <strain evidence="4 5">CA13</strain>
    </source>
</reference>
<dbReference type="Gene3D" id="3.40.720.10">
    <property type="entry name" value="Alkaline Phosphatase, subunit A"/>
    <property type="match status" value="1"/>
</dbReference>
<keyword evidence="5" id="KW-1185">Reference proteome</keyword>
<dbReference type="RefSeq" id="WP_419194073.1">
    <property type="nucleotide sequence ID" value="NZ_SJPJ01000001.1"/>
</dbReference>
<gene>
    <name evidence="4" type="ORF">CA13_17690</name>
</gene>
<keyword evidence="2 4" id="KW-0378">Hydrolase</keyword>
<dbReference type="Pfam" id="PF00884">
    <property type="entry name" value="Sulfatase"/>
    <property type="match status" value="1"/>
</dbReference>
<dbReference type="CDD" id="cd16151">
    <property type="entry name" value="sulfatase_like"/>
    <property type="match status" value="1"/>
</dbReference>
<feature type="domain" description="Sulfatase N-terminal" evidence="3">
    <location>
        <begin position="27"/>
        <end position="324"/>
    </location>
</feature>
<evidence type="ECO:0000256" key="2">
    <source>
        <dbReference type="ARBA" id="ARBA00022801"/>
    </source>
</evidence>
<dbReference type="PANTHER" id="PTHR42693:SF53">
    <property type="entry name" value="ENDO-4-O-SULFATASE"/>
    <property type="match status" value="1"/>
</dbReference>
<proteinExistence type="inferred from homology"/>
<accession>A0A5C5Z023</accession>
<evidence type="ECO:0000256" key="1">
    <source>
        <dbReference type="ARBA" id="ARBA00008779"/>
    </source>
</evidence>
<dbReference type="SUPFAM" id="SSF53649">
    <property type="entry name" value="Alkaline phosphatase-like"/>
    <property type="match status" value="1"/>
</dbReference>
<dbReference type="Proteomes" id="UP000315010">
    <property type="component" value="Unassembled WGS sequence"/>
</dbReference>
<dbReference type="InterPro" id="IPR000917">
    <property type="entry name" value="Sulfatase_N"/>
</dbReference>
<sequence length="442" mass="49505">MRRNNMLLWVMVILLASTPSFLIASQPNIVLIMADDMGYECLGANGATSVYKTPNLDRLAAEGIRFEHAYSQLVCTPSRVQIMTGRYNARNYTGFGALQPNEITFGNVMKNAGYKTCVAGKWQLGGGVKGPTNFGFDEYCLWQLTRRPSRFDDPGLEMNGKEVDYPGEYGPEVITNYLIDFMKRNKEEPFFVYYPMVLPHFPFHKTPDGKKYDKNKTDLDLKSYYFRDMVAYADKMVGKVEQAIVELGLSENTLIILTCDNGTDKKVTTRYKGKDIMGGKGTTPNAGTHVPFIANWPGTIKPGQVSQELVDFSDLLPTLADLGGGSVPQDRVIDGRSFLPLLKGEPMTPRDWVYCWYQRDGKRNGSAKVFARNQTYKLDSSGKFYNVPADELEQSPLTPEGIDAKAQKTRLNLKAVIDKIDLEATNSNDDKAEVETNNQGCW</sequence>
<dbReference type="EMBL" id="SJPJ01000001">
    <property type="protein sequence ID" value="TWT80356.1"/>
    <property type="molecule type" value="Genomic_DNA"/>
</dbReference>
<dbReference type="InterPro" id="IPR017850">
    <property type="entry name" value="Alkaline_phosphatase_core_sf"/>
</dbReference>
<dbReference type="InterPro" id="IPR050738">
    <property type="entry name" value="Sulfatase"/>
</dbReference>
<evidence type="ECO:0000313" key="4">
    <source>
        <dbReference type="EMBL" id="TWT80356.1"/>
    </source>
</evidence>
<dbReference type="AlphaFoldDB" id="A0A5C5Z023"/>
<name>A0A5C5Z023_9BACT</name>
<comment type="similarity">
    <text evidence="1">Belongs to the sulfatase family.</text>
</comment>
<dbReference type="PANTHER" id="PTHR42693">
    <property type="entry name" value="ARYLSULFATASE FAMILY MEMBER"/>
    <property type="match status" value="1"/>
</dbReference>
<dbReference type="GO" id="GO:0004065">
    <property type="term" value="F:arylsulfatase activity"/>
    <property type="evidence" value="ECO:0007669"/>
    <property type="project" value="UniProtKB-EC"/>
</dbReference>
<dbReference type="EC" id="3.1.6.1" evidence="4"/>
<comment type="caution">
    <text evidence="4">The sequence shown here is derived from an EMBL/GenBank/DDBJ whole genome shotgun (WGS) entry which is preliminary data.</text>
</comment>
<organism evidence="4 5">
    <name type="scientific">Novipirellula herctigrandis</name>
    <dbReference type="NCBI Taxonomy" id="2527986"/>
    <lineage>
        <taxon>Bacteria</taxon>
        <taxon>Pseudomonadati</taxon>
        <taxon>Planctomycetota</taxon>
        <taxon>Planctomycetia</taxon>
        <taxon>Pirellulales</taxon>
        <taxon>Pirellulaceae</taxon>
        <taxon>Novipirellula</taxon>
    </lineage>
</organism>
<protein>
    <submittedName>
        <fullName evidence="4">Arylsulfatase</fullName>
        <ecNumber evidence="4">3.1.6.1</ecNumber>
    </submittedName>
</protein>
<evidence type="ECO:0000259" key="3">
    <source>
        <dbReference type="Pfam" id="PF00884"/>
    </source>
</evidence>